<gene>
    <name evidence="2" type="ORF">GCM10025759_13620</name>
</gene>
<name>A0ABP9LBM2_9GAMM</name>
<proteinExistence type="predicted"/>
<dbReference type="InterPro" id="IPR025309">
    <property type="entry name" value="KTSC_dom"/>
</dbReference>
<comment type="caution">
    <text evidence="2">The sequence shown here is derived from an EMBL/GenBank/DDBJ whole genome shotgun (WGS) entry which is preliminary data.</text>
</comment>
<reference evidence="3" key="1">
    <citation type="journal article" date="2019" name="Int. J. Syst. Evol. Microbiol.">
        <title>The Global Catalogue of Microorganisms (GCM) 10K type strain sequencing project: providing services to taxonomists for standard genome sequencing and annotation.</title>
        <authorList>
            <consortium name="The Broad Institute Genomics Platform"/>
            <consortium name="The Broad Institute Genome Sequencing Center for Infectious Disease"/>
            <person name="Wu L."/>
            <person name="Ma J."/>
        </authorList>
    </citation>
    <scope>NUCLEOTIDE SEQUENCE [LARGE SCALE GENOMIC DNA]</scope>
    <source>
        <strain evidence="3">JCM 19212</strain>
    </source>
</reference>
<dbReference type="RefSeq" id="WP_158986721.1">
    <property type="nucleotide sequence ID" value="NZ_BAABKY010000002.1"/>
</dbReference>
<evidence type="ECO:0000313" key="2">
    <source>
        <dbReference type="EMBL" id="GAA5072975.1"/>
    </source>
</evidence>
<sequence length="85" mass="9943">MERRHVDSQALRSIGYDPDRQVLEIEFESGAVYRYFDVPPHLHDGLMAAPSHGEYFSRHIRDAGFDYLQLDTPDPPSHRHRLTRP</sequence>
<protein>
    <recommendedName>
        <fullName evidence="1">KTSC domain-containing protein</fullName>
    </recommendedName>
</protein>
<dbReference type="EMBL" id="BAABKY010000002">
    <property type="protein sequence ID" value="GAA5072975.1"/>
    <property type="molecule type" value="Genomic_DNA"/>
</dbReference>
<dbReference type="Pfam" id="PF13619">
    <property type="entry name" value="KTSC"/>
    <property type="match status" value="1"/>
</dbReference>
<evidence type="ECO:0000259" key="1">
    <source>
        <dbReference type="Pfam" id="PF13619"/>
    </source>
</evidence>
<dbReference type="Proteomes" id="UP001501083">
    <property type="component" value="Unassembled WGS sequence"/>
</dbReference>
<evidence type="ECO:0000313" key="3">
    <source>
        <dbReference type="Proteomes" id="UP001501083"/>
    </source>
</evidence>
<accession>A0ABP9LBM2</accession>
<feature type="domain" description="KTSC" evidence="1">
    <location>
        <begin position="8"/>
        <end position="62"/>
    </location>
</feature>
<organism evidence="2 3">
    <name type="scientific">Lysobacter panacisoli</name>
    <dbReference type="NCBI Taxonomy" id="1255263"/>
    <lineage>
        <taxon>Bacteria</taxon>
        <taxon>Pseudomonadati</taxon>
        <taxon>Pseudomonadota</taxon>
        <taxon>Gammaproteobacteria</taxon>
        <taxon>Lysobacterales</taxon>
        <taxon>Lysobacteraceae</taxon>
        <taxon>Lysobacter</taxon>
    </lineage>
</organism>
<keyword evidence="3" id="KW-1185">Reference proteome</keyword>